<proteinExistence type="predicted"/>
<evidence type="ECO:0000313" key="3">
    <source>
        <dbReference type="Proteomes" id="UP000619479"/>
    </source>
</evidence>
<evidence type="ECO:0000313" key="2">
    <source>
        <dbReference type="EMBL" id="GID66927.1"/>
    </source>
</evidence>
<dbReference type="Proteomes" id="UP000619479">
    <property type="component" value="Unassembled WGS sequence"/>
</dbReference>
<evidence type="ECO:0000256" key="1">
    <source>
        <dbReference type="SAM" id="MobiDB-lite"/>
    </source>
</evidence>
<protein>
    <submittedName>
        <fullName evidence="2">Uncharacterized protein</fullName>
    </submittedName>
</protein>
<reference evidence="2" key="1">
    <citation type="submission" date="2021-01" db="EMBL/GenBank/DDBJ databases">
        <title>Whole genome shotgun sequence of Actinoplanes cyaneus NBRC 14990.</title>
        <authorList>
            <person name="Komaki H."/>
            <person name="Tamura T."/>
        </authorList>
    </citation>
    <scope>NUCLEOTIDE SEQUENCE</scope>
    <source>
        <strain evidence="2">NBRC 14990</strain>
    </source>
</reference>
<accession>A0A919IKH7</accession>
<comment type="caution">
    <text evidence="2">The sequence shown here is derived from an EMBL/GenBank/DDBJ whole genome shotgun (WGS) entry which is preliminary data.</text>
</comment>
<name>A0A919IKH7_9ACTN</name>
<feature type="region of interest" description="Disordered" evidence="1">
    <location>
        <begin position="71"/>
        <end position="96"/>
    </location>
</feature>
<keyword evidence="3" id="KW-1185">Reference proteome</keyword>
<organism evidence="2 3">
    <name type="scientific">Actinoplanes cyaneus</name>
    <dbReference type="NCBI Taxonomy" id="52696"/>
    <lineage>
        <taxon>Bacteria</taxon>
        <taxon>Bacillati</taxon>
        <taxon>Actinomycetota</taxon>
        <taxon>Actinomycetes</taxon>
        <taxon>Micromonosporales</taxon>
        <taxon>Micromonosporaceae</taxon>
        <taxon>Actinoplanes</taxon>
    </lineage>
</organism>
<dbReference type="AlphaFoldDB" id="A0A919IKH7"/>
<gene>
    <name evidence="2" type="ORF">Acy02nite_48080</name>
</gene>
<dbReference type="EMBL" id="BOMH01000036">
    <property type="protein sequence ID" value="GID66927.1"/>
    <property type="molecule type" value="Genomic_DNA"/>
</dbReference>
<sequence length="114" mass="11164">MRQAEVAVTGGQGGDLVAIGGAVTGALGTVVQAEVGVCNNGAGHAERTRVGESPRWAGVTIPAGTSVVTAPGQAESLTSDDAGQAPGGHRPVESQARGPCVAKCFWTAAGMPAQ</sequence>